<evidence type="ECO:0000256" key="1">
    <source>
        <dbReference type="ARBA" id="ARBA00022741"/>
    </source>
</evidence>
<sequence>MSISLDTPISSLLANKRRVGALKSLGIVSIGDALTYYPFRVTEPVPSRALREARQGESMAFAAIIRSVRVIPMNTRRGYRLEALADDSDFARTRGVAGALARLTFFSYKKQYVDWLSMRLRDGACIVVCGMPSEYNGQLQFTHPEIVTVAPAHDISMSGMFIPDSSSLKYDADTVDEGLRRVCRPRPVYHATSRISSEHIHESILGFLHALAGENDTSTVASSELTVSAAAFAPAIADIVPESVREARSLMHRAEAFAAIHNPQSTADFARGIETLRYEEAFICQTALLQARRDAHHAVAEPCADTTLRDTFISSLPFALTHGQREVIDDIAVDMNRNYPMQRLLQGEVGSGKTIVALAAMLQAVGSGRQAVLVAPTQVLAEQHVTTIRAMVARLAGTDQLDGLSDNTDVADSSAVPVILLTGGMKLAARRRALAAAASGRPCIIVATHAAFSKTFQAPNLALVVIDEQHRFGVEQRESLRAKAEKTPHLLVMTATPIPRTAAMTWFGDLDISWLTELPGGRKPIRTFIVPEADGHTMGSMFAHIRQRLDAGERAYVVCPRIDADEPADNDVDVYAESDAMRADGRGAGNTAAGDAVAAADDDGRQRPPLHSVSEIVARLSSLPQFAGISFATLTGRDDDETKARVMADFASGKTPILVATTVIEVGVDVPQASCIVIFDADRYGLSQLHQLRGRVGRGGTDSWAFLISRADPDSPAAQRLSVIQGTLDGAKIAQADLEFRGAGDVLGDAQSGGVSSLKLLRVVKDAKMIADARERAARLLDDDPTLAGQTQLAGAVLDFTRGNETFLTSS</sequence>
<evidence type="ECO:0000259" key="9">
    <source>
        <dbReference type="PROSITE" id="PS51194"/>
    </source>
</evidence>
<feature type="domain" description="Helicase C-terminal" evidence="9">
    <location>
        <begin position="592"/>
        <end position="739"/>
    </location>
</feature>
<evidence type="ECO:0000259" key="8">
    <source>
        <dbReference type="PROSITE" id="PS51192"/>
    </source>
</evidence>
<dbReference type="PANTHER" id="PTHR47964">
    <property type="entry name" value="ATP-DEPENDENT DNA HELICASE HOMOLOG RECG, CHLOROPLASTIC"/>
    <property type="match status" value="1"/>
</dbReference>
<dbReference type="Pfam" id="PF00271">
    <property type="entry name" value="Helicase_C"/>
    <property type="match status" value="1"/>
</dbReference>
<reference evidence="10 11" key="1">
    <citation type="journal article" date="2017" name="BMC Genomics">
        <title>Comparative genomic and phylogenomic analyses of the Bifidobacteriaceae family.</title>
        <authorList>
            <person name="Lugli G.A."/>
            <person name="Milani C."/>
            <person name="Turroni F."/>
            <person name="Duranti S."/>
            <person name="Mancabelli L."/>
            <person name="Mangifesta M."/>
            <person name="Ferrario C."/>
            <person name="Modesto M."/>
            <person name="Mattarelli P."/>
            <person name="Jiri K."/>
            <person name="van Sinderen D."/>
            <person name="Ventura M."/>
        </authorList>
    </citation>
    <scope>NUCLEOTIDE SEQUENCE [LARGE SCALE GENOMIC DNA]</scope>
    <source>
        <strain evidence="10 11">DSM 100202</strain>
    </source>
</reference>
<dbReference type="RefSeq" id="WP_094729655.1">
    <property type="nucleotide sequence ID" value="NZ_MWWY01000021.1"/>
</dbReference>
<dbReference type="PROSITE" id="PS51192">
    <property type="entry name" value="HELICASE_ATP_BIND_1"/>
    <property type="match status" value="1"/>
</dbReference>
<keyword evidence="5" id="KW-0067">ATP-binding</keyword>
<gene>
    <name evidence="10" type="ORF">BHAP_1035</name>
</gene>
<dbReference type="InterPro" id="IPR011545">
    <property type="entry name" value="DEAD/DEAH_box_helicase_dom"/>
</dbReference>
<name>A0A261FZE7_9BIFI</name>
<dbReference type="InterPro" id="IPR045562">
    <property type="entry name" value="RecG_dom3_C"/>
</dbReference>
<dbReference type="CDD" id="cd04488">
    <property type="entry name" value="RecG_wedge_OBF"/>
    <property type="match status" value="1"/>
</dbReference>
<dbReference type="InterPro" id="IPR012340">
    <property type="entry name" value="NA-bd_OB-fold"/>
</dbReference>
<dbReference type="Pfam" id="PF00270">
    <property type="entry name" value="DEAD"/>
    <property type="match status" value="1"/>
</dbReference>
<dbReference type="InterPro" id="IPR027417">
    <property type="entry name" value="P-loop_NTPase"/>
</dbReference>
<dbReference type="SMART" id="SM00487">
    <property type="entry name" value="DEXDc"/>
    <property type="match status" value="1"/>
</dbReference>
<evidence type="ECO:0000313" key="11">
    <source>
        <dbReference type="Proteomes" id="UP000216074"/>
    </source>
</evidence>
<comment type="caution">
    <text evidence="10">The sequence shown here is derived from an EMBL/GenBank/DDBJ whole genome shotgun (WGS) entry which is preliminary data.</text>
</comment>
<evidence type="ECO:0000256" key="7">
    <source>
        <dbReference type="ARBA" id="ARBA00023204"/>
    </source>
</evidence>
<dbReference type="InterPro" id="IPR047112">
    <property type="entry name" value="RecG/Mfd"/>
</dbReference>
<keyword evidence="1" id="KW-0547">Nucleotide-binding</keyword>
<dbReference type="GO" id="GO:0003678">
    <property type="term" value="F:DNA helicase activity"/>
    <property type="evidence" value="ECO:0007669"/>
    <property type="project" value="TreeGrafter"/>
</dbReference>
<keyword evidence="7" id="KW-0234">DNA repair</keyword>
<evidence type="ECO:0000313" key="10">
    <source>
        <dbReference type="EMBL" id="OZG64574.1"/>
    </source>
</evidence>
<organism evidence="10 11">
    <name type="scientific">Bifidobacterium hapali</name>
    <dbReference type="NCBI Taxonomy" id="1630172"/>
    <lineage>
        <taxon>Bacteria</taxon>
        <taxon>Bacillati</taxon>
        <taxon>Actinomycetota</taxon>
        <taxon>Actinomycetes</taxon>
        <taxon>Bifidobacteriales</taxon>
        <taxon>Bifidobacteriaceae</taxon>
        <taxon>Bifidobacterium</taxon>
    </lineage>
</organism>
<keyword evidence="6" id="KW-0238">DNA-binding</keyword>
<dbReference type="Pfam" id="PF19833">
    <property type="entry name" value="RecG_dom3_C"/>
    <property type="match status" value="1"/>
</dbReference>
<feature type="domain" description="Helicase ATP-binding" evidence="8">
    <location>
        <begin position="334"/>
        <end position="515"/>
    </location>
</feature>
<keyword evidence="11" id="KW-1185">Reference proteome</keyword>
<dbReference type="Proteomes" id="UP000216074">
    <property type="component" value="Unassembled WGS sequence"/>
</dbReference>
<evidence type="ECO:0000256" key="4">
    <source>
        <dbReference type="ARBA" id="ARBA00022806"/>
    </source>
</evidence>
<dbReference type="GO" id="GO:0006281">
    <property type="term" value="P:DNA repair"/>
    <property type="evidence" value="ECO:0007669"/>
    <property type="project" value="UniProtKB-KW"/>
</dbReference>
<dbReference type="AlphaFoldDB" id="A0A261FZE7"/>
<dbReference type="SUPFAM" id="SSF50249">
    <property type="entry name" value="Nucleic acid-binding proteins"/>
    <property type="match status" value="1"/>
</dbReference>
<dbReference type="GO" id="GO:0005524">
    <property type="term" value="F:ATP binding"/>
    <property type="evidence" value="ECO:0007669"/>
    <property type="project" value="UniProtKB-KW"/>
</dbReference>
<accession>A0A261FZE7</accession>
<keyword evidence="4 10" id="KW-0347">Helicase</keyword>
<dbReference type="OrthoDB" id="9804325at2"/>
<dbReference type="SUPFAM" id="SSF52540">
    <property type="entry name" value="P-loop containing nucleoside triphosphate hydrolases"/>
    <property type="match status" value="2"/>
</dbReference>
<dbReference type="InterPro" id="IPR014001">
    <property type="entry name" value="Helicase_ATP-bd"/>
</dbReference>
<dbReference type="Gene3D" id="3.40.50.300">
    <property type="entry name" value="P-loop containing nucleotide triphosphate hydrolases"/>
    <property type="match status" value="2"/>
</dbReference>
<dbReference type="EMBL" id="MWWY01000021">
    <property type="protein sequence ID" value="OZG64574.1"/>
    <property type="molecule type" value="Genomic_DNA"/>
</dbReference>
<dbReference type="PROSITE" id="PS51194">
    <property type="entry name" value="HELICASE_CTER"/>
    <property type="match status" value="1"/>
</dbReference>
<dbReference type="GO" id="GO:0016787">
    <property type="term" value="F:hydrolase activity"/>
    <property type="evidence" value="ECO:0007669"/>
    <property type="project" value="UniProtKB-KW"/>
</dbReference>
<dbReference type="InterPro" id="IPR001650">
    <property type="entry name" value="Helicase_C-like"/>
</dbReference>
<dbReference type="SMART" id="SM00490">
    <property type="entry name" value="HELICc"/>
    <property type="match status" value="1"/>
</dbReference>
<evidence type="ECO:0000256" key="6">
    <source>
        <dbReference type="ARBA" id="ARBA00023125"/>
    </source>
</evidence>
<protein>
    <submittedName>
        <fullName evidence="10">ATP-dependent DNA helicase RecG</fullName>
    </submittedName>
</protein>
<dbReference type="PANTHER" id="PTHR47964:SF1">
    <property type="entry name" value="ATP-DEPENDENT DNA HELICASE HOMOLOG RECG, CHLOROPLASTIC"/>
    <property type="match status" value="1"/>
</dbReference>
<proteinExistence type="predicted"/>
<keyword evidence="2" id="KW-0227">DNA damage</keyword>
<evidence type="ECO:0000256" key="3">
    <source>
        <dbReference type="ARBA" id="ARBA00022801"/>
    </source>
</evidence>
<evidence type="ECO:0000256" key="2">
    <source>
        <dbReference type="ARBA" id="ARBA00022763"/>
    </source>
</evidence>
<dbReference type="GO" id="GO:0003677">
    <property type="term" value="F:DNA binding"/>
    <property type="evidence" value="ECO:0007669"/>
    <property type="project" value="UniProtKB-KW"/>
</dbReference>
<keyword evidence="3" id="KW-0378">Hydrolase</keyword>
<evidence type="ECO:0000256" key="5">
    <source>
        <dbReference type="ARBA" id="ARBA00022840"/>
    </source>
</evidence>